<evidence type="ECO:0000256" key="8">
    <source>
        <dbReference type="ARBA" id="ARBA00048283"/>
    </source>
</evidence>
<dbReference type="EMBL" id="KK115465">
    <property type="protein sequence ID" value="KFM65184.1"/>
    <property type="molecule type" value="Genomic_DNA"/>
</dbReference>
<evidence type="ECO:0000256" key="10">
    <source>
        <dbReference type="ARBA" id="ARBA00048513"/>
    </source>
</evidence>
<dbReference type="InterPro" id="IPR000073">
    <property type="entry name" value="AB_hydrolase_1"/>
</dbReference>
<dbReference type="OMA" id="MTIVEDM"/>
<sequence>MAGYVPVELAYKVIEPVGGTSDKPPIIFLHGVTDSKEYWGDVPQSIANATRRKVYLLDARNHGDSEWSDEFTFDLVSDDLVHFMDKMNIPKGILIGHSMGGLNVIRTSLKKPEKVLMTIVEDMYVRKLSKEVLDEVVDYAVLFQEANEQMPYNLDKDGAQKFIKEYLLSRLPKL</sequence>
<dbReference type="EC" id="3.1.1.116" evidence="3"/>
<dbReference type="Gene3D" id="3.40.50.1820">
    <property type="entry name" value="alpha/beta hydrolase"/>
    <property type="match status" value="1"/>
</dbReference>
<comment type="catalytic activity">
    <reaction evidence="8">
        <text>1-octadecanoyl-2-(4Z,7Z,10Z,13Z,16Z,19Z-docosahexaenoyl)-sn-glycerol + H2O = 2-(4Z,7Z,10Z,13Z,16Z,19Z-docosahexaenoyl)-glycerol + octadecanoate + H(+)</text>
        <dbReference type="Rhea" id="RHEA:77107"/>
        <dbReference type="ChEBI" id="CHEBI:15377"/>
        <dbReference type="ChEBI" id="CHEBI:15378"/>
        <dbReference type="ChEBI" id="CHEBI:25629"/>
        <dbReference type="ChEBI" id="CHEBI:77129"/>
        <dbReference type="ChEBI" id="CHEBI:186738"/>
    </reaction>
</comment>
<dbReference type="InterPro" id="IPR029058">
    <property type="entry name" value="AB_hydrolase_fold"/>
</dbReference>
<keyword evidence="14" id="KW-1185">Reference proteome</keyword>
<dbReference type="PANTHER" id="PTHR46118:SF4">
    <property type="entry name" value="PROTEIN ABHD11"/>
    <property type="match status" value="1"/>
</dbReference>
<keyword evidence="2 13" id="KW-0378">Hydrolase</keyword>
<comment type="similarity">
    <text evidence="1">Belongs to the AB hydrolase superfamily.</text>
</comment>
<feature type="non-terminal residue" evidence="13">
    <location>
        <position position="174"/>
    </location>
</feature>
<evidence type="ECO:0000256" key="9">
    <source>
        <dbReference type="ARBA" id="ARBA00048504"/>
    </source>
</evidence>
<protein>
    <recommendedName>
        <fullName evidence="7">sn-1-specific diacylglycerol lipase ABHD11</fullName>
        <ecNumber evidence="3">3.1.1.116</ecNumber>
    </recommendedName>
    <alternativeName>
        <fullName evidence="4">Alpha/beta hydrolase domain-containing protein 11</fullName>
    </alternativeName>
</protein>
<evidence type="ECO:0000256" key="11">
    <source>
        <dbReference type="ARBA" id="ARBA00048919"/>
    </source>
</evidence>
<dbReference type="Proteomes" id="UP000054359">
    <property type="component" value="Unassembled WGS sequence"/>
</dbReference>
<dbReference type="Pfam" id="PF00561">
    <property type="entry name" value="Abhydrolase_1"/>
    <property type="match status" value="1"/>
</dbReference>
<evidence type="ECO:0000256" key="1">
    <source>
        <dbReference type="ARBA" id="ARBA00008645"/>
    </source>
</evidence>
<evidence type="ECO:0000256" key="7">
    <source>
        <dbReference type="ARBA" id="ARBA00044064"/>
    </source>
</evidence>
<feature type="domain" description="AB hydrolase-1" evidence="12">
    <location>
        <begin position="24"/>
        <end position="126"/>
    </location>
</feature>
<name>A0A087TJ95_STEMI</name>
<dbReference type="SUPFAM" id="SSF53474">
    <property type="entry name" value="alpha/beta-Hydrolases"/>
    <property type="match status" value="1"/>
</dbReference>
<dbReference type="STRING" id="407821.A0A087TJ95"/>
<comment type="catalytic activity">
    <reaction evidence="6">
        <text>a 1,3-diacyl-sn-glycerol + H2O = a 1-acyl-sn-glycerol + a fatty acid + H(+)</text>
        <dbReference type="Rhea" id="RHEA:38503"/>
        <dbReference type="ChEBI" id="CHEBI:15377"/>
        <dbReference type="ChEBI" id="CHEBI:15378"/>
        <dbReference type="ChEBI" id="CHEBI:28868"/>
        <dbReference type="ChEBI" id="CHEBI:64683"/>
        <dbReference type="ChEBI" id="CHEBI:77272"/>
    </reaction>
</comment>
<evidence type="ECO:0000256" key="4">
    <source>
        <dbReference type="ARBA" id="ARBA00042703"/>
    </source>
</evidence>
<comment type="catalytic activity">
    <reaction evidence="11">
        <text>1-octadecanoyl-2-(5Z,8Z,11Z,14Z-eicosatetraenoyl)-sn-glycerol + H2O = 2-(5Z,8Z,11Z,14Z-eicosatetraenoyl)-glycerol + octadecanoate + H(+)</text>
        <dbReference type="Rhea" id="RHEA:38507"/>
        <dbReference type="ChEBI" id="CHEBI:15377"/>
        <dbReference type="ChEBI" id="CHEBI:15378"/>
        <dbReference type="ChEBI" id="CHEBI:25629"/>
        <dbReference type="ChEBI" id="CHEBI:52392"/>
        <dbReference type="ChEBI" id="CHEBI:75728"/>
    </reaction>
</comment>
<evidence type="ECO:0000313" key="13">
    <source>
        <dbReference type="EMBL" id="KFM65184.1"/>
    </source>
</evidence>
<comment type="catalytic activity">
    <reaction evidence="9">
        <text>1,2-didecanoylglycerol + H2O = decanoylglycerol + decanoate + H(+)</text>
        <dbReference type="Rhea" id="RHEA:48596"/>
        <dbReference type="ChEBI" id="CHEBI:11152"/>
        <dbReference type="ChEBI" id="CHEBI:15377"/>
        <dbReference type="ChEBI" id="CHEBI:15378"/>
        <dbReference type="ChEBI" id="CHEBI:27689"/>
        <dbReference type="ChEBI" id="CHEBI:90605"/>
    </reaction>
</comment>
<evidence type="ECO:0000259" key="12">
    <source>
        <dbReference type="Pfam" id="PF00561"/>
    </source>
</evidence>
<evidence type="ECO:0000313" key="14">
    <source>
        <dbReference type="Proteomes" id="UP000054359"/>
    </source>
</evidence>
<proteinExistence type="inferred from homology"/>
<evidence type="ECO:0000256" key="2">
    <source>
        <dbReference type="ARBA" id="ARBA00022801"/>
    </source>
</evidence>
<organism evidence="13 14">
    <name type="scientific">Stegodyphus mimosarum</name>
    <name type="common">African social velvet spider</name>
    <dbReference type="NCBI Taxonomy" id="407821"/>
    <lineage>
        <taxon>Eukaryota</taxon>
        <taxon>Metazoa</taxon>
        <taxon>Ecdysozoa</taxon>
        <taxon>Arthropoda</taxon>
        <taxon>Chelicerata</taxon>
        <taxon>Arachnida</taxon>
        <taxon>Araneae</taxon>
        <taxon>Araneomorphae</taxon>
        <taxon>Entelegynae</taxon>
        <taxon>Eresoidea</taxon>
        <taxon>Eresidae</taxon>
        <taxon>Stegodyphus</taxon>
    </lineage>
</organism>
<dbReference type="AlphaFoldDB" id="A0A087TJ95"/>
<accession>A0A087TJ95</accession>
<evidence type="ECO:0000256" key="5">
    <source>
        <dbReference type="ARBA" id="ARBA00043667"/>
    </source>
</evidence>
<reference evidence="13 14" key="1">
    <citation type="submission" date="2013-11" db="EMBL/GenBank/DDBJ databases">
        <title>Genome sequencing of Stegodyphus mimosarum.</title>
        <authorList>
            <person name="Bechsgaard J."/>
        </authorList>
    </citation>
    <scope>NUCLEOTIDE SEQUENCE [LARGE SCALE GENOMIC DNA]</scope>
</reference>
<dbReference type="PANTHER" id="PTHR46118">
    <property type="entry name" value="PROTEIN ABHD11"/>
    <property type="match status" value="1"/>
</dbReference>
<comment type="catalytic activity">
    <reaction evidence="5">
        <text>a 1,2-diacyl-sn-glycerol + H2O = a 2-acylglycerol + a fatty acid + H(+)</text>
        <dbReference type="Rhea" id="RHEA:33275"/>
        <dbReference type="ChEBI" id="CHEBI:15377"/>
        <dbReference type="ChEBI" id="CHEBI:15378"/>
        <dbReference type="ChEBI" id="CHEBI:17389"/>
        <dbReference type="ChEBI" id="CHEBI:17815"/>
        <dbReference type="ChEBI" id="CHEBI:28868"/>
        <dbReference type="EC" id="3.1.1.116"/>
    </reaction>
</comment>
<dbReference type="GO" id="GO:0016787">
    <property type="term" value="F:hydrolase activity"/>
    <property type="evidence" value="ECO:0007669"/>
    <property type="project" value="UniProtKB-KW"/>
</dbReference>
<evidence type="ECO:0000256" key="6">
    <source>
        <dbReference type="ARBA" id="ARBA00043742"/>
    </source>
</evidence>
<gene>
    <name evidence="13" type="ORF">X975_23041</name>
</gene>
<comment type="catalytic activity">
    <reaction evidence="10">
        <text>1-octadecanoyl-2-(9Z-octadecenoyl)-sn-glycerol + H2O = 2-(9Z-octadecenoyl)-glycerol + octadecanoate + H(+)</text>
        <dbReference type="Rhea" id="RHEA:77103"/>
        <dbReference type="ChEBI" id="CHEBI:15377"/>
        <dbReference type="ChEBI" id="CHEBI:15378"/>
        <dbReference type="ChEBI" id="CHEBI:25629"/>
        <dbReference type="ChEBI" id="CHEBI:73990"/>
        <dbReference type="ChEBI" id="CHEBI:75468"/>
    </reaction>
</comment>
<evidence type="ECO:0000256" key="3">
    <source>
        <dbReference type="ARBA" id="ARBA00026104"/>
    </source>
</evidence>
<dbReference type="OrthoDB" id="6436243at2759"/>